<accession>A0A4V4HDE2</accession>
<reference evidence="2 3" key="1">
    <citation type="journal article" date="2019" name="Nat. Ecol. Evol.">
        <title>Megaphylogeny resolves global patterns of mushroom evolution.</title>
        <authorList>
            <person name="Varga T."/>
            <person name="Krizsan K."/>
            <person name="Foldi C."/>
            <person name="Dima B."/>
            <person name="Sanchez-Garcia M."/>
            <person name="Sanchez-Ramirez S."/>
            <person name="Szollosi G.J."/>
            <person name="Szarkandi J.G."/>
            <person name="Papp V."/>
            <person name="Albert L."/>
            <person name="Andreopoulos W."/>
            <person name="Angelini C."/>
            <person name="Antonin V."/>
            <person name="Barry K.W."/>
            <person name="Bougher N.L."/>
            <person name="Buchanan P."/>
            <person name="Buyck B."/>
            <person name="Bense V."/>
            <person name="Catcheside P."/>
            <person name="Chovatia M."/>
            <person name="Cooper J."/>
            <person name="Damon W."/>
            <person name="Desjardin D."/>
            <person name="Finy P."/>
            <person name="Geml J."/>
            <person name="Haridas S."/>
            <person name="Hughes K."/>
            <person name="Justo A."/>
            <person name="Karasinski D."/>
            <person name="Kautmanova I."/>
            <person name="Kiss B."/>
            <person name="Kocsube S."/>
            <person name="Kotiranta H."/>
            <person name="LaButti K.M."/>
            <person name="Lechner B.E."/>
            <person name="Liimatainen K."/>
            <person name="Lipzen A."/>
            <person name="Lukacs Z."/>
            <person name="Mihaltcheva S."/>
            <person name="Morgado L.N."/>
            <person name="Niskanen T."/>
            <person name="Noordeloos M.E."/>
            <person name="Ohm R.A."/>
            <person name="Ortiz-Santana B."/>
            <person name="Ovrebo C."/>
            <person name="Racz N."/>
            <person name="Riley R."/>
            <person name="Savchenko A."/>
            <person name="Shiryaev A."/>
            <person name="Soop K."/>
            <person name="Spirin V."/>
            <person name="Szebenyi C."/>
            <person name="Tomsovsky M."/>
            <person name="Tulloss R.E."/>
            <person name="Uehling J."/>
            <person name="Grigoriev I.V."/>
            <person name="Vagvolgyi C."/>
            <person name="Papp T."/>
            <person name="Martin F.M."/>
            <person name="Miettinen O."/>
            <person name="Hibbett D.S."/>
            <person name="Nagy L.G."/>
        </authorList>
    </citation>
    <scope>NUCLEOTIDE SEQUENCE [LARGE SCALE GENOMIC DNA]</scope>
    <source>
        <strain evidence="2 3">CBS 962.96</strain>
    </source>
</reference>
<feature type="region of interest" description="Disordered" evidence="1">
    <location>
        <begin position="1"/>
        <end position="68"/>
    </location>
</feature>
<dbReference type="OrthoDB" id="3269701at2759"/>
<dbReference type="EMBL" id="ML179475">
    <property type="protein sequence ID" value="THU86875.1"/>
    <property type="molecule type" value="Genomic_DNA"/>
</dbReference>
<evidence type="ECO:0000313" key="2">
    <source>
        <dbReference type="EMBL" id="THU86875.1"/>
    </source>
</evidence>
<evidence type="ECO:0000256" key="1">
    <source>
        <dbReference type="SAM" id="MobiDB-lite"/>
    </source>
</evidence>
<name>A0A4V4HDE2_DENBC</name>
<gene>
    <name evidence="2" type="ORF">K435DRAFT_804763</name>
</gene>
<organism evidence="2 3">
    <name type="scientific">Dendrothele bispora (strain CBS 962.96)</name>
    <dbReference type="NCBI Taxonomy" id="1314807"/>
    <lineage>
        <taxon>Eukaryota</taxon>
        <taxon>Fungi</taxon>
        <taxon>Dikarya</taxon>
        <taxon>Basidiomycota</taxon>
        <taxon>Agaricomycotina</taxon>
        <taxon>Agaricomycetes</taxon>
        <taxon>Agaricomycetidae</taxon>
        <taxon>Agaricales</taxon>
        <taxon>Agaricales incertae sedis</taxon>
        <taxon>Dendrothele</taxon>
    </lineage>
</organism>
<feature type="compositionally biased region" description="Polar residues" evidence="1">
    <location>
        <begin position="17"/>
        <end position="32"/>
    </location>
</feature>
<dbReference type="Proteomes" id="UP000297245">
    <property type="component" value="Unassembled WGS sequence"/>
</dbReference>
<evidence type="ECO:0000313" key="3">
    <source>
        <dbReference type="Proteomes" id="UP000297245"/>
    </source>
</evidence>
<feature type="compositionally biased region" description="Basic and acidic residues" evidence="1">
    <location>
        <begin position="297"/>
        <end position="306"/>
    </location>
</feature>
<feature type="compositionally biased region" description="Basic and acidic residues" evidence="1">
    <location>
        <begin position="267"/>
        <end position="287"/>
    </location>
</feature>
<sequence>MSEVQKRKPGRPKGSRNKTQASSTSAPSQNAPTDAAKDQKKRKHKAKTTKERLSEPAEAEPDDSVENAVRLKWDDDLIDSMVSAITDDSVIKQGLFPSPGTVVYDKHGNQIKSNSKPKSEYHWLLAKAIFENHSKYGDSFKAASHTAGEQAWWKNKIKNKLDDMIRKVNKAKEEMGETGNGLTSEEQIDMSLTNGLTTKWAEIKEQVPYFFEMKALLGERPNLTPVGLGNSSTDNDTSFLLKDFETSSAKDSATSSSEDSDSNTENVTKKMKIEQGKARFGPKEGKSVKSAVVKKGKANESKESARRKWKSRRCV</sequence>
<proteinExistence type="predicted"/>
<feature type="compositionally biased region" description="Basic residues" evidence="1">
    <location>
        <begin position="7"/>
        <end position="16"/>
    </location>
</feature>
<feature type="region of interest" description="Disordered" evidence="1">
    <location>
        <begin position="250"/>
        <end position="315"/>
    </location>
</feature>
<protein>
    <submittedName>
        <fullName evidence="2">Uncharacterized protein</fullName>
    </submittedName>
</protein>
<keyword evidence="3" id="KW-1185">Reference proteome</keyword>
<dbReference type="AlphaFoldDB" id="A0A4V4HDE2"/>